<organism evidence="2 3">
    <name type="scientific">Thauera terpenica 58Eu</name>
    <dbReference type="NCBI Taxonomy" id="1348657"/>
    <lineage>
        <taxon>Bacteria</taxon>
        <taxon>Pseudomonadati</taxon>
        <taxon>Pseudomonadota</taxon>
        <taxon>Betaproteobacteria</taxon>
        <taxon>Rhodocyclales</taxon>
        <taxon>Zoogloeaceae</taxon>
        <taxon>Thauera</taxon>
    </lineage>
</organism>
<keyword evidence="1" id="KW-0732">Signal</keyword>
<feature type="chain" id="PRO_5004560396" evidence="1">
    <location>
        <begin position="30"/>
        <end position="69"/>
    </location>
</feature>
<protein>
    <submittedName>
        <fullName evidence="2">Uncharacterized protein</fullName>
    </submittedName>
</protein>
<dbReference type="Proteomes" id="UP000015455">
    <property type="component" value="Unassembled WGS sequence"/>
</dbReference>
<dbReference type="AlphaFoldDB" id="S9ZC01"/>
<dbReference type="EMBL" id="ATJV01000070">
    <property type="protein sequence ID" value="EPZ14805.1"/>
    <property type="molecule type" value="Genomic_DNA"/>
</dbReference>
<name>S9ZC01_9RHOO</name>
<dbReference type="OrthoDB" id="9182508at2"/>
<feature type="signal peptide" evidence="1">
    <location>
        <begin position="1"/>
        <end position="29"/>
    </location>
</feature>
<comment type="caution">
    <text evidence="2">The sequence shown here is derived from an EMBL/GenBank/DDBJ whole genome shotgun (WGS) entry which is preliminary data.</text>
</comment>
<sequence length="69" mass="7209">MFTKIFVCALAVACIGGLAAMLDTGHARAIDSLVQMSACKGSDSSCQSTSMSSTSKASTERFFTMMAMN</sequence>
<accession>S9ZC01</accession>
<proteinExistence type="predicted"/>
<dbReference type="RefSeq" id="WP_021250147.1">
    <property type="nucleotide sequence ID" value="NZ_ATJV01000070.1"/>
</dbReference>
<gene>
    <name evidence="2" type="ORF">M622_04945</name>
</gene>
<evidence type="ECO:0000313" key="2">
    <source>
        <dbReference type="EMBL" id="EPZ14805.1"/>
    </source>
</evidence>
<evidence type="ECO:0000256" key="1">
    <source>
        <dbReference type="SAM" id="SignalP"/>
    </source>
</evidence>
<evidence type="ECO:0000313" key="3">
    <source>
        <dbReference type="Proteomes" id="UP000015455"/>
    </source>
</evidence>
<keyword evidence="3" id="KW-1185">Reference proteome</keyword>
<reference evidence="2 3" key="1">
    <citation type="submission" date="2013-06" db="EMBL/GenBank/DDBJ databases">
        <title>Draft genome sequence of Thauera terpenica.</title>
        <authorList>
            <person name="Liu B."/>
            <person name="Frostegard A.H."/>
            <person name="Shapleigh J.P."/>
        </authorList>
    </citation>
    <scope>NUCLEOTIDE SEQUENCE [LARGE SCALE GENOMIC DNA]</scope>
    <source>
        <strain evidence="2 3">58Eu</strain>
    </source>
</reference>